<name>A0A221SVN9_9DEIO</name>
<protein>
    <submittedName>
        <fullName evidence="1">ATP-binding protein</fullName>
    </submittedName>
</protein>
<dbReference type="SUPFAM" id="SSF48452">
    <property type="entry name" value="TPR-like"/>
    <property type="match status" value="1"/>
</dbReference>
<evidence type="ECO:0000313" key="1">
    <source>
        <dbReference type="EMBL" id="ASN80715.1"/>
    </source>
</evidence>
<organism evidence="1 2">
    <name type="scientific">Deinococcus ficus</name>
    <dbReference type="NCBI Taxonomy" id="317577"/>
    <lineage>
        <taxon>Bacteria</taxon>
        <taxon>Thermotogati</taxon>
        <taxon>Deinococcota</taxon>
        <taxon>Deinococci</taxon>
        <taxon>Deinococcales</taxon>
        <taxon>Deinococcaceae</taxon>
        <taxon>Deinococcus</taxon>
    </lineage>
</organism>
<gene>
    <name evidence="1" type="ORF">DFI_06595</name>
</gene>
<accession>A0A221SVN9</accession>
<dbReference type="Proteomes" id="UP000259030">
    <property type="component" value="Chromosome"/>
</dbReference>
<evidence type="ECO:0000313" key="2">
    <source>
        <dbReference type="Proteomes" id="UP000259030"/>
    </source>
</evidence>
<dbReference type="RefSeq" id="WP_027462598.1">
    <property type="nucleotide sequence ID" value="NZ_CP021081.1"/>
</dbReference>
<reference evidence="1 2" key="1">
    <citation type="submission" date="2017-05" db="EMBL/GenBank/DDBJ databases">
        <title>The complete genome sequence of Deinococcus ficus isolated from the rhizosphere of the Ficus religiosa L. in Taiwan.</title>
        <authorList>
            <person name="Wu K.-M."/>
            <person name="Liao T.-L."/>
            <person name="Liu Y.-M."/>
            <person name="Young C.-C."/>
            <person name="Tsai S.-F."/>
        </authorList>
    </citation>
    <scope>NUCLEOTIDE SEQUENCE [LARGE SCALE GENOMIC DNA]</scope>
    <source>
        <strain evidence="1 2">CC-FR2-10</strain>
    </source>
</reference>
<dbReference type="Gene3D" id="1.25.40.10">
    <property type="entry name" value="Tetratricopeptide repeat domain"/>
    <property type="match status" value="1"/>
</dbReference>
<keyword evidence="2" id="KW-1185">Reference proteome</keyword>
<dbReference type="InterPro" id="IPR027417">
    <property type="entry name" value="P-loop_NTPase"/>
</dbReference>
<dbReference type="GO" id="GO:0005524">
    <property type="term" value="F:ATP binding"/>
    <property type="evidence" value="ECO:0007669"/>
    <property type="project" value="UniProtKB-KW"/>
</dbReference>
<keyword evidence="1" id="KW-0067">ATP-binding</keyword>
<dbReference type="InterPro" id="IPR011990">
    <property type="entry name" value="TPR-like_helical_dom_sf"/>
</dbReference>
<dbReference type="EMBL" id="CP021081">
    <property type="protein sequence ID" value="ASN80715.1"/>
    <property type="molecule type" value="Genomic_DNA"/>
</dbReference>
<dbReference type="STRING" id="317577.GCA_000419625_02596"/>
<proteinExistence type="predicted"/>
<dbReference type="KEGG" id="dfc:DFI_06595"/>
<sequence>MDWKALLADLRAHLPPTGPAGSGGRAQRGSLRWLEREMRRVGGNPASVRNIIYRDVGTAADKAALHALLGELAAEAGRPLPGLDRPAADPAPPELDLLGRSKKRAYRQFLAGVRAGRAPRLIVSGPPGSGKTVLTDQIALALTRAGTPFVRHRLSGEVGPLLNLPRDAGRTYAEQSAAQHAAARALLPGSGVLLVQVGAALSFHGAAPRDTQASRVSAARWASQALLGALPAGVAALLTVEEPAGLEDVPVEHIRIQPPTAAESRQYLMTRLGVNRAEAERLLSETGRHLDRLTLLVRAHGDDAAEGALHDPDSRMLAEATAALHDLHALIPDRNAPQPPAVPAFPDALLTAALGRPVTSLPAHARALLRPAGPGTWQAGPALTASWPRVGRAPRESALRHVAMADGLPPDLSGARVHALVALHDWPGVLSLLGRHPDLARHLPAVWGAARGQPPGTVRDGLARALAQHFAGRGQYSHPQMRDALFMLMESDSDGVRAWTRVKLAESSLETGNLEAARTQLAHPDVAGLLGDGGDRTRDPWRLSAQAEALLVQAALARWDGHLDEARAAVADPRVRHGGPRAQLWRGLIDKDLGDTPGALSALRSVPASSPLLSARARYQEGDLLLRLGWPGPALTALTDALARLEAAGGTAEEQARVTARRATALRRLGRLDEALVSAVRAGALLDPAGDSVLQARLLSERIPILLARQDVAGALLVAAQATGLLRHASTRTREASYRERRTRYRAALCLLSRGLGRAYLFPLRGAEADSPHLREARERLTGLLTATPLAPDRERLLRLDMLLSLASADPDAGRAARHCEEALGVAASPYELMQVHTARADAHLRAGQAEAALADVHRAHQALRRTVSAAPPAGEAEAPYTEVALDPGLRAQLLTVEARAGLMDPGSRPDALVRWVREQLCDASLQPFRAGVWRDVGEALATRPDAEACLLALHPDAPLDVLTVADAFTTAERLAAGDT</sequence>
<dbReference type="SUPFAM" id="SSF52540">
    <property type="entry name" value="P-loop containing nucleoside triphosphate hydrolases"/>
    <property type="match status" value="1"/>
</dbReference>
<dbReference type="AlphaFoldDB" id="A0A221SVN9"/>
<keyword evidence="1" id="KW-0547">Nucleotide-binding</keyword>